<evidence type="ECO:0000256" key="2">
    <source>
        <dbReference type="ARBA" id="ARBA00022741"/>
    </source>
</evidence>
<dbReference type="Proteomes" id="UP000262825">
    <property type="component" value="Unassembled WGS sequence"/>
</dbReference>
<dbReference type="InterPro" id="IPR036961">
    <property type="entry name" value="Kinesin_motor_dom_sf"/>
</dbReference>
<keyword evidence="2 6" id="KW-0547">Nucleotide-binding</keyword>
<dbReference type="InterPro" id="IPR019821">
    <property type="entry name" value="Kinesin_motor_CS"/>
</dbReference>
<feature type="binding site" evidence="6">
    <location>
        <begin position="243"/>
        <end position="250"/>
    </location>
    <ligand>
        <name>ATP</name>
        <dbReference type="ChEBI" id="CHEBI:30616"/>
    </ligand>
</feature>
<dbReference type="InterPro" id="IPR001752">
    <property type="entry name" value="Kinesin_motor_dom"/>
</dbReference>
<keyword evidence="1 7" id="KW-0493">Microtubule</keyword>
<protein>
    <recommendedName>
        <fullName evidence="7">Kinesin-like protein</fullName>
    </recommendedName>
</protein>
<evidence type="ECO:0000256" key="8">
    <source>
        <dbReference type="SAM" id="MobiDB-lite"/>
    </source>
</evidence>
<keyword evidence="5 6" id="KW-0505">Motor protein</keyword>
<evidence type="ECO:0000313" key="10">
    <source>
        <dbReference type="EMBL" id="SSD61837.1"/>
    </source>
</evidence>
<sequence length="877" mass="98985">MSGSQTKQSSIQVVVRVRPFTKSEKQRLISSALDTSNNSNTQRALETNGSTNTKMFKLGDDSISLIDTSLDSGGYSANNRNNGGSESDNLSLLLKLKPAGIRKIVDCVDDKMLIFDPQYENGNKDDINSYTTNNKVTDYNSNVSTIIGPKKRRTSGITNINGNAIKAKNTNKKSSRSLINSNSLLSCYNSNGLSIPRYRNEHRFIFDKLFDESATQQEVYECTTRPLLDSILDGYNCTVFAYGATGCGKTYTVSGDHTNDEDHGIIYKTMEELYCRLEEIKKTKICTITVSYLEIYNESIKDLLAPQTSAKKLVIREDSEQKITVSNLSYHTPETVQDVMDLITFGNQHRATSPTDANQTSSRSHAVLQIHVTQQDRNVSENLTENQLLATLSIIDLAGSERAAATKNRGERLQEGANINKSLLALGNCINALCSSGVPGGTVTHIPYRDSKLTRLLKFSLGGNCKTVMIVCCSPSSEHYDETLNTLKYANRAKEIKTKFIKNQKTLDKHVGSYLKIIQSQRKEIEELRNRDRMNTRLQINKYKIAREKLYMHMFDMLNKLQTNFNTHHKYVSTKFTKSLILCKRRFLQLLSLQIKQITKNNNNNDTLSDSTMQMCQQMEDKFHLKIIELEKQFDQTPDIFDLAIEHLDLQNLQNMESWNETVDMPILETYIKCIRESLGNEILTNSTLIMEELLKNNELVNTLTFSMNLDGNLGSYKDEQLGNILTSLKDIDFIFEKFGENIYDTFTRYQGKVENKEGKSLRWSDNVVEYSNTTFSISTSDKSDGEGDESNLDITMPSRIEEDNNNNRSVTTYDDSASIDEVNHNELNTNINLSMGKQLISDITSLNILGMGDTIQNTGSNPNRLSLTATSILKKK</sequence>
<dbReference type="PROSITE" id="PS50067">
    <property type="entry name" value="KINESIN_MOTOR_2"/>
    <property type="match status" value="1"/>
</dbReference>
<name>A0A376BB31_9ASCO</name>
<dbReference type="VEuPathDB" id="FungiDB:SCODWIG_03598"/>
<dbReference type="EMBL" id="UFAJ01000927">
    <property type="protein sequence ID" value="SSD61837.1"/>
    <property type="molecule type" value="Genomic_DNA"/>
</dbReference>
<evidence type="ECO:0000256" key="7">
    <source>
        <dbReference type="RuleBase" id="RU000394"/>
    </source>
</evidence>
<reference evidence="11" key="1">
    <citation type="submission" date="2018-06" db="EMBL/GenBank/DDBJ databases">
        <authorList>
            <person name="Guldener U."/>
        </authorList>
    </citation>
    <scope>NUCLEOTIDE SEQUENCE [LARGE SCALE GENOMIC DNA]</scope>
    <source>
        <strain evidence="11">UTAD17</strain>
    </source>
</reference>
<gene>
    <name evidence="10" type="ORF">SCODWIG_03598</name>
</gene>
<dbReference type="Gene3D" id="3.40.850.10">
    <property type="entry name" value="Kinesin motor domain"/>
    <property type="match status" value="1"/>
</dbReference>
<dbReference type="GO" id="GO:0005874">
    <property type="term" value="C:microtubule"/>
    <property type="evidence" value="ECO:0007669"/>
    <property type="project" value="UniProtKB-KW"/>
</dbReference>
<feature type="domain" description="Kinesin motor" evidence="9">
    <location>
        <begin position="10"/>
        <end position="496"/>
    </location>
</feature>
<evidence type="ECO:0000256" key="6">
    <source>
        <dbReference type="PROSITE-ProRule" id="PRU00283"/>
    </source>
</evidence>
<dbReference type="GO" id="GO:0008017">
    <property type="term" value="F:microtubule binding"/>
    <property type="evidence" value="ECO:0007669"/>
    <property type="project" value="InterPro"/>
</dbReference>
<evidence type="ECO:0000256" key="4">
    <source>
        <dbReference type="ARBA" id="ARBA00023054"/>
    </source>
</evidence>
<dbReference type="PANTHER" id="PTHR47968">
    <property type="entry name" value="CENTROMERE PROTEIN E"/>
    <property type="match status" value="1"/>
</dbReference>
<accession>A0A376BB31</accession>
<dbReference type="GO" id="GO:0007018">
    <property type="term" value="P:microtubule-based movement"/>
    <property type="evidence" value="ECO:0007669"/>
    <property type="project" value="InterPro"/>
</dbReference>
<proteinExistence type="inferred from homology"/>
<dbReference type="PANTHER" id="PTHR47968:SF13">
    <property type="entry name" value="KINESIN-LIKE PROTEIN KIF19 ISOFORM X1"/>
    <property type="match status" value="1"/>
</dbReference>
<dbReference type="PRINTS" id="PR00380">
    <property type="entry name" value="KINESINHEAVY"/>
</dbReference>
<keyword evidence="4" id="KW-0175">Coiled coil</keyword>
<dbReference type="Pfam" id="PF00225">
    <property type="entry name" value="Kinesin"/>
    <property type="match status" value="1"/>
</dbReference>
<evidence type="ECO:0000259" key="9">
    <source>
        <dbReference type="PROSITE" id="PS50067"/>
    </source>
</evidence>
<dbReference type="PROSITE" id="PS00411">
    <property type="entry name" value="KINESIN_MOTOR_1"/>
    <property type="match status" value="1"/>
</dbReference>
<evidence type="ECO:0000256" key="3">
    <source>
        <dbReference type="ARBA" id="ARBA00022840"/>
    </source>
</evidence>
<evidence type="ECO:0000256" key="1">
    <source>
        <dbReference type="ARBA" id="ARBA00022701"/>
    </source>
</evidence>
<dbReference type="AlphaFoldDB" id="A0A376BB31"/>
<dbReference type="InterPro" id="IPR027640">
    <property type="entry name" value="Kinesin-like_fam"/>
</dbReference>
<dbReference type="GO" id="GO:0003777">
    <property type="term" value="F:microtubule motor activity"/>
    <property type="evidence" value="ECO:0007669"/>
    <property type="project" value="InterPro"/>
</dbReference>
<comment type="similarity">
    <text evidence="6 7">Belongs to the TRAFAC class myosin-kinesin ATPase superfamily. Kinesin family.</text>
</comment>
<keyword evidence="3 6" id="KW-0067">ATP-binding</keyword>
<evidence type="ECO:0000256" key="5">
    <source>
        <dbReference type="ARBA" id="ARBA00023175"/>
    </source>
</evidence>
<dbReference type="InterPro" id="IPR027417">
    <property type="entry name" value="P-loop_NTPase"/>
</dbReference>
<keyword evidence="11" id="KW-1185">Reference proteome</keyword>
<feature type="region of interest" description="Disordered" evidence="8">
    <location>
        <begin position="31"/>
        <end position="52"/>
    </location>
</feature>
<dbReference type="SMART" id="SM00129">
    <property type="entry name" value="KISc"/>
    <property type="match status" value="1"/>
</dbReference>
<organism evidence="10 11">
    <name type="scientific">Saccharomycodes ludwigii</name>
    <dbReference type="NCBI Taxonomy" id="36035"/>
    <lineage>
        <taxon>Eukaryota</taxon>
        <taxon>Fungi</taxon>
        <taxon>Dikarya</taxon>
        <taxon>Ascomycota</taxon>
        <taxon>Saccharomycotina</taxon>
        <taxon>Saccharomycetes</taxon>
        <taxon>Saccharomycodales</taxon>
        <taxon>Saccharomycodaceae</taxon>
        <taxon>Saccharomycodes</taxon>
    </lineage>
</organism>
<evidence type="ECO:0000313" key="11">
    <source>
        <dbReference type="Proteomes" id="UP000262825"/>
    </source>
</evidence>
<dbReference type="GO" id="GO:0005524">
    <property type="term" value="F:ATP binding"/>
    <property type="evidence" value="ECO:0007669"/>
    <property type="project" value="UniProtKB-UniRule"/>
</dbReference>
<dbReference type="SUPFAM" id="SSF52540">
    <property type="entry name" value="P-loop containing nucleoside triphosphate hydrolases"/>
    <property type="match status" value="1"/>
</dbReference>